<protein>
    <recommendedName>
        <fullName evidence="2">YCII-related domain-containing protein</fullName>
    </recommendedName>
</protein>
<dbReference type="Proteomes" id="UP000544090">
    <property type="component" value="Unassembled WGS sequence"/>
</dbReference>
<evidence type="ECO:0000256" key="1">
    <source>
        <dbReference type="ARBA" id="ARBA00007689"/>
    </source>
</evidence>
<sequence length="92" mass="10406">MEFVVLYSLHEGVERSRVLETYHRHQAYYEAFRADGGGLVALGPFQTPDPAAASMGIFTSRQDAERFIAGDPFITEGLAEPRILEWDVVRFE</sequence>
<reference evidence="3 4" key="1">
    <citation type="submission" date="2020-04" db="EMBL/GenBank/DDBJ databases">
        <title>Arthrobacter sp. nov.</title>
        <authorList>
            <person name="Liu S."/>
        </authorList>
    </citation>
    <scope>NUCLEOTIDE SEQUENCE [LARGE SCALE GENOMIC DNA]</scope>
    <source>
        <strain evidence="3 4">E918</strain>
    </source>
</reference>
<dbReference type="Gene3D" id="3.30.70.1060">
    <property type="entry name" value="Dimeric alpha+beta barrel"/>
    <property type="match status" value="1"/>
</dbReference>
<evidence type="ECO:0000259" key="2">
    <source>
        <dbReference type="Pfam" id="PF03795"/>
    </source>
</evidence>
<dbReference type="SUPFAM" id="SSF54909">
    <property type="entry name" value="Dimeric alpha+beta barrel"/>
    <property type="match status" value="1"/>
</dbReference>
<dbReference type="Pfam" id="PF03795">
    <property type="entry name" value="YCII"/>
    <property type="match status" value="1"/>
</dbReference>
<name>A0A7X6HG02_9MICC</name>
<dbReference type="RefSeq" id="WP_168487016.1">
    <property type="nucleotide sequence ID" value="NZ_JAAZSQ010000012.1"/>
</dbReference>
<dbReference type="AlphaFoldDB" id="A0A7X6HG02"/>
<dbReference type="EMBL" id="JAAZSQ010000012">
    <property type="protein sequence ID" value="NKX55473.1"/>
    <property type="molecule type" value="Genomic_DNA"/>
</dbReference>
<evidence type="ECO:0000313" key="3">
    <source>
        <dbReference type="EMBL" id="NKX55473.1"/>
    </source>
</evidence>
<feature type="domain" description="YCII-related" evidence="2">
    <location>
        <begin position="1"/>
        <end position="86"/>
    </location>
</feature>
<organism evidence="3 4">
    <name type="scientific">Arthrobacter mobilis</name>
    <dbReference type="NCBI Taxonomy" id="2724944"/>
    <lineage>
        <taxon>Bacteria</taxon>
        <taxon>Bacillati</taxon>
        <taxon>Actinomycetota</taxon>
        <taxon>Actinomycetes</taxon>
        <taxon>Micrococcales</taxon>
        <taxon>Micrococcaceae</taxon>
        <taxon>Arthrobacter</taxon>
    </lineage>
</organism>
<dbReference type="InterPro" id="IPR011008">
    <property type="entry name" value="Dimeric_a/b-barrel"/>
</dbReference>
<comment type="caution">
    <text evidence="3">The sequence shown here is derived from an EMBL/GenBank/DDBJ whole genome shotgun (WGS) entry which is preliminary data.</text>
</comment>
<accession>A0A7X6HG02</accession>
<keyword evidence="4" id="KW-1185">Reference proteome</keyword>
<dbReference type="InterPro" id="IPR005545">
    <property type="entry name" value="YCII"/>
</dbReference>
<comment type="similarity">
    <text evidence="1">Belongs to the YciI family.</text>
</comment>
<gene>
    <name evidence="3" type="ORF">HGG74_13185</name>
</gene>
<evidence type="ECO:0000313" key="4">
    <source>
        <dbReference type="Proteomes" id="UP000544090"/>
    </source>
</evidence>
<proteinExistence type="inferred from homology"/>